<evidence type="ECO:0000313" key="9">
    <source>
        <dbReference type="EMBL" id="GAA0748670.1"/>
    </source>
</evidence>
<keyword evidence="7" id="KW-0812">Transmembrane</keyword>
<keyword evidence="7" id="KW-0472">Membrane</keyword>
<feature type="region of interest" description="Disordered" evidence="6">
    <location>
        <begin position="16"/>
        <end position="52"/>
    </location>
</feature>
<feature type="transmembrane region" description="Helical" evidence="7">
    <location>
        <begin position="342"/>
        <end position="362"/>
    </location>
</feature>
<dbReference type="InterPro" id="IPR003594">
    <property type="entry name" value="HATPase_dom"/>
</dbReference>
<proteinExistence type="predicted"/>
<dbReference type="PANTHER" id="PTHR24421:SF10">
    <property type="entry name" value="NITRATE_NITRITE SENSOR PROTEIN NARQ"/>
    <property type="match status" value="1"/>
</dbReference>
<dbReference type="EMBL" id="BAAAEW010000008">
    <property type="protein sequence ID" value="GAA0748670.1"/>
    <property type="molecule type" value="Genomic_DNA"/>
</dbReference>
<dbReference type="RefSeq" id="WP_141287694.1">
    <property type="nucleotide sequence ID" value="NZ_BAAAEW010000008.1"/>
</dbReference>
<feature type="domain" description="Histidine kinase" evidence="8">
    <location>
        <begin position="678"/>
        <end position="765"/>
    </location>
</feature>
<comment type="caution">
    <text evidence="9">The sequence shown here is derived from an EMBL/GenBank/DDBJ whole genome shotgun (WGS) entry which is preliminary data.</text>
</comment>
<feature type="transmembrane region" description="Helical" evidence="7">
    <location>
        <begin position="374"/>
        <end position="396"/>
    </location>
</feature>
<keyword evidence="7" id="KW-1133">Transmembrane helix</keyword>
<evidence type="ECO:0000256" key="1">
    <source>
        <dbReference type="ARBA" id="ARBA00000085"/>
    </source>
</evidence>
<name>A0ABN1JXL0_9BURK</name>
<accession>A0ABN1JXL0</accession>
<dbReference type="InterPro" id="IPR005467">
    <property type="entry name" value="His_kinase_dom"/>
</dbReference>
<evidence type="ECO:0000256" key="5">
    <source>
        <dbReference type="ARBA" id="ARBA00023012"/>
    </source>
</evidence>
<dbReference type="Gene3D" id="1.20.5.1930">
    <property type="match status" value="1"/>
</dbReference>
<keyword evidence="5" id="KW-0902">Two-component regulatory system</keyword>
<gene>
    <name evidence="9" type="ORF">GCM10009107_18460</name>
</gene>
<keyword evidence="10" id="KW-1185">Reference proteome</keyword>
<dbReference type="PROSITE" id="PS50109">
    <property type="entry name" value="HIS_KIN"/>
    <property type="match status" value="1"/>
</dbReference>
<dbReference type="EC" id="2.7.13.3" evidence="2"/>
<evidence type="ECO:0000256" key="7">
    <source>
        <dbReference type="SAM" id="Phobius"/>
    </source>
</evidence>
<protein>
    <recommendedName>
        <fullName evidence="2">histidine kinase</fullName>
        <ecNumber evidence="2">2.7.13.3</ecNumber>
    </recommendedName>
</protein>
<dbReference type="Proteomes" id="UP001500279">
    <property type="component" value="Unassembled WGS sequence"/>
</dbReference>
<evidence type="ECO:0000259" key="8">
    <source>
        <dbReference type="PROSITE" id="PS50109"/>
    </source>
</evidence>
<dbReference type="InterPro" id="IPR050482">
    <property type="entry name" value="Sensor_HK_TwoCompSys"/>
</dbReference>
<evidence type="ECO:0000256" key="4">
    <source>
        <dbReference type="ARBA" id="ARBA00022777"/>
    </source>
</evidence>
<feature type="compositionally biased region" description="Polar residues" evidence="6">
    <location>
        <begin position="19"/>
        <end position="31"/>
    </location>
</feature>
<evidence type="ECO:0000256" key="3">
    <source>
        <dbReference type="ARBA" id="ARBA00022679"/>
    </source>
</evidence>
<feature type="transmembrane region" description="Helical" evidence="7">
    <location>
        <begin position="189"/>
        <end position="210"/>
    </location>
</feature>
<organism evidence="9 10">
    <name type="scientific">Ideonella azotifigens</name>
    <dbReference type="NCBI Taxonomy" id="513160"/>
    <lineage>
        <taxon>Bacteria</taxon>
        <taxon>Pseudomonadati</taxon>
        <taxon>Pseudomonadota</taxon>
        <taxon>Betaproteobacteria</taxon>
        <taxon>Burkholderiales</taxon>
        <taxon>Sphaerotilaceae</taxon>
        <taxon>Ideonella</taxon>
    </lineage>
</organism>
<evidence type="ECO:0000256" key="6">
    <source>
        <dbReference type="SAM" id="MobiDB-lite"/>
    </source>
</evidence>
<sequence>MYGLAAVVLAPQGNAGPTAMNTTNWSDSLGPSSVLPPLELERPPADNGGPGRTQRIAWRRQALLLAAVIGCLTVFMLARAMANNPHIAAEWRTTASGHLELADTPLLSLKPFVGRELDAVVSPDGEVLPFGVLTISHSARWITDDAVRRDLVKVRLATAQSLEAGQVTLRFRDGAQVELKPRPRGYGSLGAMFWLMSAFAMVLFLVGWIVPLVQPQLRNLLYAVMAHAQAAQLLLAAVASVPALALPSLMVLRESSVHAVLEAVTGAAIVHAASLHPARLKGRWLIAAAAWAATLAYALPSLSGTLTHDWWWGQSLLLSDGLVCIALLSWSHRNEPHPFAVVMRRFCVVTVATLALLTLAVSMRPHLPPEVQPVASVGPVIWGVFFASVVLLVPFISRSQNVMREFAMLAGISTIATSVDLLFVAVFSFSQFTSLTLSLFLALGAYAAIRQWLVSQMMGARALTTERMFQHLYRIAREVEARPERAADRMIELLRNVFEPLETHRSAGRAQQSRIAGNGAVLQVPLPNLTDNPTVDGMVSLRFAERGKRLFTQEDARLADRVLEQLMRALAHDRAVERGRSEERTRIAQDLHDDIGARLLTLMYKSQSKEMEEYVRHTLQDLKTLTRGLAAKHHPLALAAAEWKTDITTRLEAVRCELEWHAHFDQEVTLSMIQWSSLTRILRELVSNVISHSKASHVRIECRLHNGRFSFELADDGVGREPAKWSHGLGLGGIRKRVKLLNGTVRWQERDPVGTLCSVDIPQLVRPD</sequence>
<evidence type="ECO:0000313" key="10">
    <source>
        <dbReference type="Proteomes" id="UP001500279"/>
    </source>
</evidence>
<feature type="transmembrane region" description="Helical" evidence="7">
    <location>
        <begin position="284"/>
        <end position="304"/>
    </location>
</feature>
<dbReference type="Pfam" id="PF02518">
    <property type="entry name" value="HATPase_c"/>
    <property type="match status" value="1"/>
</dbReference>
<feature type="transmembrane region" description="Helical" evidence="7">
    <location>
        <begin position="230"/>
        <end position="252"/>
    </location>
</feature>
<dbReference type="Gene3D" id="3.30.565.10">
    <property type="entry name" value="Histidine kinase-like ATPase, C-terminal domain"/>
    <property type="match status" value="1"/>
</dbReference>
<dbReference type="PANTHER" id="PTHR24421">
    <property type="entry name" value="NITRATE/NITRITE SENSOR PROTEIN NARX-RELATED"/>
    <property type="match status" value="1"/>
</dbReference>
<dbReference type="SMART" id="SM00387">
    <property type="entry name" value="HATPase_c"/>
    <property type="match status" value="1"/>
</dbReference>
<feature type="transmembrane region" description="Helical" evidence="7">
    <location>
        <begin position="435"/>
        <end position="453"/>
    </location>
</feature>
<reference evidence="9 10" key="1">
    <citation type="journal article" date="2019" name="Int. J. Syst. Evol. Microbiol.">
        <title>The Global Catalogue of Microorganisms (GCM) 10K type strain sequencing project: providing services to taxonomists for standard genome sequencing and annotation.</title>
        <authorList>
            <consortium name="The Broad Institute Genomics Platform"/>
            <consortium name="The Broad Institute Genome Sequencing Center for Infectious Disease"/>
            <person name="Wu L."/>
            <person name="Ma J."/>
        </authorList>
    </citation>
    <scope>NUCLEOTIDE SEQUENCE [LARGE SCALE GENOMIC DNA]</scope>
    <source>
        <strain evidence="9 10">JCM 15503</strain>
    </source>
</reference>
<feature type="transmembrane region" description="Helical" evidence="7">
    <location>
        <begin position="408"/>
        <end position="429"/>
    </location>
</feature>
<keyword evidence="3" id="KW-0808">Transferase</keyword>
<comment type="catalytic activity">
    <reaction evidence="1">
        <text>ATP + protein L-histidine = ADP + protein N-phospho-L-histidine.</text>
        <dbReference type="EC" id="2.7.13.3"/>
    </reaction>
</comment>
<dbReference type="CDD" id="cd16917">
    <property type="entry name" value="HATPase_UhpB-NarQ-NarX-like"/>
    <property type="match status" value="1"/>
</dbReference>
<evidence type="ECO:0000256" key="2">
    <source>
        <dbReference type="ARBA" id="ARBA00012438"/>
    </source>
</evidence>
<feature type="transmembrane region" description="Helical" evidence="7">
    <location>
        <begin position="62"/>
        <end position="82"/>
    </location>
</feature>
<keyword evidence="4" id="KW-0418">Kinase</keyword>
<dbReference type="SUPFAM" id="SSF55874">
    <property type="entry name" value="ATPase domain of HSP90 chaperone/DNA topoisomerase II/histidine kinase"/>
    <property type="match status" value="1"/>
</dbReference>
<dbReference type="InterPro" id="IPR036890">
    <property type="entry name" value="HATPase_C_sf"/>
</dbReference>
<feature type="transmembrane region" description="Helical" evidence="7">
    <location>
        <begin position="310"/>
        <end position="330"/>
    </location>
</feature>